<dbReference type="GO" id="GO:0009637">
    <property type="term" value="P:response to blue light"/>
    <property type="evidence" value="ECO:0007669"/>
    <property type="project" value="UniProtKB-ARBA"/>
</dbReference>
<dbReference type="PANTHER" id="PTHR47429:SF2">
    <property type="entry name" value="PROTEIN TWIN LOV 1"/>
    <property type="match status" value="1"/>
</dbReference>
<dbReference type="SUPFAM" id="SSF55785">
    <property type="entry name" value="PYP-like sensor domain (PAS domain)"/>
    <property type="match status" value="2"/>
</dbReference>
<keyword evidence="3" id="KW-0285">Flavoprotein</keyword>
<keyword evidence="5" id="KW-0157">Chromophore</keyword>
<dbReference type="AlphaFoldDB" id="A0A126X435"/>
<evidence type="ECO:0000256" key="6">
    <source>
        <dbReference type="ARBA" id="ARBA00023170"/>
    </source>
</evidence>
<dbReference type="GO" id="GO:0005634">
    <property type="term" value="C:nucleus"/>
    <property type="evidence" value="ECO:0007669"/>
    <property type="project" value="TreeGrafter"/>
</dbReference>
<evidence type="ECO:0000313" key="9">
    <source>
        <dbReference type="EMBL" id="AML79180.1"/>
    </source>
</evidence>
<dbReference type="InterPro" id="IPR001610">
    <property type="entry name" value="PAC"/>
</dbReference>
<dbReference type="SMART" id="SM00091">
    <property type="entry name" value="PAS"/>
    <property type="match status" value="2"/>
</dbReference>
<reference evidence="9" key="1">
    <citation type="journal article" date="2016" name="Proc. Natl. Acad. Sci. U.S.A.">
        <title>Functional and topological diversity of LOV domain photoreceptors.</title>
        <authorList>
            <person name="Glantz S.T."/>
            <person name="Carpenter E.J."/>
            <person name="Melkonian M."/>
            <person name="Gardner K.H."/>
            <person name="Boyden E.S."/>
            <person name="Wong G.K."/>
            <person name="Chow B.Y."/>
        </authorList>
    </citation>
    <scope>NUCLEOTIDE SEQUENCE</scope>
    <source>
        <strain evidence="9">WNGH_2089291</strain>
    </source>
</reference>
<proteinExistence type="evidence at transcript level"/>
<evidence type="ECO:0000259" key="8">
    <source>
        <dbReference type="PROSITE" id="PS50112"/>
    </source>
</evidence>
<dbReference type="Pfam" id="PF13426">
    <property type="entry name" value="PAS_9"/>
    <property type="match status" value="2"/>
</dbReference>
<keyword evidence="6" id="KW-0675">Receptor</keyword>
<dbReference type="EMBL" id="KU701599">
    <property type="protein sequence ID" value="AML79180.1"/>
    <property type="molecule type" value="mRNA"/>
</dbReference>
<dbReference type="GO" id="GO:0009881">
    <property type="term" value="F:photoreceptor activity"/>
    <property type="evidence" value="ECO:0007669"/>
    <property type="project" value="UniProtKB-KW"/>
</dbReference>
<organism evidence="9">
    <name type="scientific">Aulacomnium heterostichum</name>
    <dbReference type="NCBI Taxonomy" id="171832"/>
    <lineage>
        <taxon>Eukaryota</taxon>
        <taxon>Viridiplantae</taxon>
        <taxon>Streptophyta</taxon>
        <taxon>Embryophyta</taxon>
        <taxon>Bryophyta</taxon>
        <taxon>Bryophytina</taxon>
        <taxon>Bryopsida</taxon>
        <taxon>Bryidae</taxon>
        <taxon>Bryanae</taxon>
        <taxon>Rhizogoniales</taxon>
        <taxon>Aulacomniaceae</taxon>
        <taxon>Aulacomnium</taxon>
    </lineage>
</organism>
<dbReference type="InterPro" id="IPR035965">
    <property type="entry name" value="PAS-like_dom_sf"/>
</dbReference>
<dbReference type="Gene3D" id="3.30.450.20">
    <property type="entry name" value="PAS domain"/>
    <property type="match status" value="2"/>
</dbReference>
<sequence length="440" mass="48766">MCLDCNGGVHKLKMATSGRSSSFPKRRSANLEELVGSLSRAYNETIGEALERHEYNFVLSDPRLPDHPIVYASEGFLRMSGYNRAEVLGRNCRFLQGPDTDRRTVLEIRDAIREERPCQVRILNYTKEGRAFWNLFHMTPIYSTQNGIVIHYVGVQTPIAPHLASGVPSRTQQFVSGTVKELVEGGRAVGADLPQPVESLVNLRLRGGAADVEDMDQEEQIDNENDEDSSTADEALKYKAAFALRAVTCELTQSSRIKGDLVHSRPIRLSDSAATGVVCSSLMVSLTRIQQSFVLSDPNLPDMPIVYASDVFCDLTGYSREEVVGRNCRFLQGPDTNPEDIQKIRQAIMEEQACTVKILNYRKDETPFYNYLHVAPVRSCGGKVAFYVGVQFEVGEVDTDTSQEIGMSAHAKQLGAVGVVRVAVRSLQGSGLRRTLKRTV</sequence>
<feature type="domain" description="PAS" evidence="8">
    <location>
        <begin position="305"/>
        <end position="351"/>
    </location>
</feature>
<dbReference type="FunFam" id="3.30.450.20:FF:000211">
    <property type="entry name" value="Protein TWIN LOV 1"/>
    <property type="match status" value="1"/>
</dbReference>
<dbReference type="PROSITE" id="PS50112">
    <property type="entry name" value="PAS"/>
    <property type="match status" value="2"/>
</dbReference>
<keyword evidence="1" id="KW-0600">Photoreceptor protein</keyword>
<protein>
    <submittedName>
        <fullName evidence="9">Putative LOV domain-containing protein</fullName>
    </submittedName>
</protein>
<accession>A0A126X435</accession>
<feature type="region of interest" description="Disordered" evidence="7">
    <location>
        <begin position="212"/>
        <end position="231"/>
    </location>
</feature>
<evidence type="ECO:0000256" key="5">
    <source>
        <dbReference type="ARBA" id="ARBA00022991"/>
    </source>
</evidence>
<keyword evidence="2" id="KW-0716">Sensory transduction</keyword>
<dbReference type="InterPro" id="IPR000014">
    <property type="entry name" value="PAS"/>
</dbReference>
<evidence type="ECO:0000256" key="3">
    <source>
        <dbReference type="ARBA" id="ARBA00022630"/>
    </source>
</evidence>
<dbReference type="SMART" id="SM00086">
    <property type="entry name" value="PAC"/>
    <property type="match status" value="2"/>
</dbReference>
<dbReference type="CDD" id="cd00130">
    <property type="entry name" value="PAS"/>
    <property type="match status" value="2"/>
</dbReference>
<name>A0A126X435_9BRYO</name>
<dbReference type="PANTHER" id="PTHR47429">
    <property type="entry name" value="PROTEIN TWIN LOV 1"/>
    <property type="match status" value="1"/>
</dbReference>
<evidence type="ECO:0000256" key="2">
    <source>
        <dbReference type="ARBA" id="ARBA00022606"/>
    </source>
</evidence>
<keyword evidence="4" id="KW-0288">FMN</keyword>
<evidence type="ECO:0000256" key="7">
    <source>
        <dbReference type="SAM" id="MobiDB-lite"/>
    </source>
</evidence>
<evidence type="ECO:0000256" key="1">
    <source>
        <dbReference type="ARBA" id="ARBA00022543"/>
    </source>
</evidence>
<evidence type="ECO:0000256" key="4">
    <source>
        <dbReference type="ARBA" id="ARBA00022643"/>
    </source>
</evidence>
<dbReference type="NCBIfam" id="TIGR00229">
    <property type="entry name" value="sensory_box"/>
    <property type="match status" value="2"/>
</dbReference>
<feature type="domain" description="PAS" evidence="8">
    <location>
        <begin position="69"/>
        <end position="115"/>
    </location>
</feature>